<organism evidence="4 5">
    <name type="scientific">[Clostridium] asparagiforme DSM 15981</name>
    <dbReference type="NCBI Taxonomy" id="518636"/>
    <lineage>
        <taxon>Bacteria</taxon>
        <taxon>Bacillati</taxon>
        <taxon>Bacillota</taxon>
        <taxon>Clostridia</taxon>
        <taxon>Lachnospirales</taxon>
        <taxon>Lachnospiraceae</taxon>
        <taxon>Enterocloster</taxon>
    </lineage>
</organism>
<evidence type="ECO:0000313" key="4">
    <source>
        <dbReference type="EMBL" id="EEG56796.1"/>
    </source>
</evidence>
<dbReference type="GO" id="GO:0009252">
    <property type="term" value="P:peptidoglycan biosynthetic process"/>
    <property type="evidence" value="ECO:0007669"/>
    <property type="project" value="UniProtKB-UniRule"/>
</dbReference>
<keyword evidence="1" id="KW-0573">Peptidoglycan synthesis</keyword>
<feature type="domain" description="MurL N-terminal" evidence="3">
    <location>
        <begin position="22"/>
        <end position="311"/>
    </location>
</feature>
<comment type="similarity">
    <text evidence="1">Belongs to the MurL family.</text>
</comment>
<keyword evidence="1" id="KW-0131">Cell cycle</keyword>
<keyword evidence="1" id="KW-0961">Cell wall biogenesis/degradation</keyword>
<protein>
    <recommendedName>
        <fullName evidence="1">UDP-N-acetyl-alpha-D-muramoyl-L-alanyl-L-glutamate epimerase</fullName>
        <ecNumber evidence="1">5.1.1.23</ecNumber>
    </recommendedName>
    <alternativeName>
        <fullName evidence="1">UDP-MurNAc-L-Ala-L-Glu epimerase</fullName>
    </alternativeName>
</protein>
<dbReference type="EMBL" id="ACCJ01000049">
    <property type="protein sequence ID" value="EEG56796.1"/>
    <property type="molecule type" value="Genomic_DNA"/>
</dbReference>
<keyword evidence="1" id="KW-0132">Cell division</keyword>
<dbReference type="GO" id="GO:0016855">
    <property type="term" value="F:racemase and epimerase activity, acting on amino acids and derivatives"/>
    <property type="evidence" value="ECO:0007669"/>
    <property type="project" value="UniProtKB-UniRule"/>
</dbReference>
<dbReference type="HAMAP" id="MF_02209">
    <property type="entry name" value="MurL"/>
    <property type="match status" value="1"/>
</dbReference>
<name>C0CVT7_9FIRM</name>
<comment type="pathway">
    <text evidence="1">Cell wall biogenesis; peptidoglycan biosynthesis.</text>
</comment>
<comment type="catalytic activity">
    <reaction evidence="1">
        <text>UDP-N-acetyl-alpha-D-muramoyl-L-alanyl-L-glutamate + ATP + H2O = UDP-N-acetyl-alpha-D-muramoyl-L-alanyl-D-glutamate + AMP + diphosphate + H(+)</text>
        <dbReference type="Rhea" id="RHEA:58812"/>
        <dbReference type="ChEBI" id="CHEBI:15377"/>
        <dbReference type="ChEBI" id="CHEBI:15378"/>
        <dbReference type="ChEBI" id="CHEBI:30616"/>
        <dbReference type="ChEBI" id="CHEBI:33019"/>
        <dbReference type="ChEBI" id="CHEBI:83900"/>
        <dbReference type="ChEBI" id="CHEBI:142725"/>
        <dbReference type="ChEBI" id="CHEBI:456215"/>
        <dbReference type="EC" id="5.1.1.23"/>
    </reaction>
</comment>
<accession>C0CVT7</accession>
<dbReference type="GO" id="GO:0008360">
    <property type="term" value="P:regulation of cell shape"/>
    <property type="evidence" value="ECO:0007669"/>
    <property type="project" value="UniProtKB-KW"/>
</dbReference>
<dbReference type="EC" id="5.1.1.23" evidence="1"/>
<evidence type="ECO:0000313" key="5">
    <source>
        <dbReference type="Proteomes" id="UP000004756"/>
    </source>
</evidence>
<evidence type="ECO:0000259" key="2">
    <source>
        <dbReference type="Pfam" id="PF26298"/>
    </source>
</evidence>
<dbReference type="GO" id="GO:0005737">
    <property type="term" value="C:cytoplasm"/>
    <property type="evidence" value="ECO:0007669"/>
    <property type="project" value="UniProtKB-UniRule"/>
</dbReference>
<reference evidence="4 5" key="1">
    <citation type="submission" date="2009-01" db="EMBL/GenBank/DDBJ databases">
        <authorList>
            <person name="Fulton L."/>
            <person name="Clifton S."/>
            <person name="Fulton B."/>
            <person name="Xu J."/>
            <person name="Minx P."/>
            <person name="Pepin K.H."/>
            <person name="Johnson M."/>
            <person name="Bhonagiri V."/>
            <person name="Nash W.E."/>
            <person name="Mardis E.R."/>
            <person name="Wilson R.K."/>
        </authorList>
    </citation>
    <scope>NUCLEOTIDE SEQUENCE [LARGE SCALE GENOMIC DNA]</scope>
    <source>
        <strain evidence="4 5">DSM 15981</strain>
    </source>
</reference>
<dbReference type="Pfam" id="PF26298">
    <property type="entry name" value="MurL_epimerase_C"/>
    <property type="match status" value="1"/>
</dbReference>
<dbReference type="InterPro" id="IPR043689">
    <property type="entry name" value="MurL"/>
</dbReference>
<dbReference type="Pfam" id="PF26299">
    <property type="entry name" value="MurL_N"/>
    <property type="match status" value="1"/>
</dbReference>
<evidence type="ECO:0000256" key="1">
    <source>
        <dbReference type="HAMAP-Rule" id="MF_02209"/>
    </source>
</evidence>
<feature type="domain" description="MurL C-terminal" evidence="2">
    <location>
        <begin position="334"/>
        <end position="418"/>
    </location>
</feature>
<keyword evidence="1" id="KW-0413">Isomerase</keyword>
<comment type="function">
    <text evidence="1">Cell wall formation. Catalyzes epimerization of the terminal L-glutamate in UDP-N-acetyl-alpha-D-muramoyl-L-alanyl-L-glutamate.</text>
</comment>
<keyword evidence="5" id="KW-1185">Reference proteome</keyword>
<gene>
    <name evidence="1" type="primary">murL</name>
    <name evidence="4" type="ORF">CLOSTASPAR_01091</name>
</gene>
<dbReference type="InterPro" id="IPR058741">
    <property type="entry name" value="MurL_C"/>
</dbReference>
<evidence type="ECO:0000259" key="3">
    <source>
        <dbReference type="Pfam" id="PF26299"/>
    </source>
</evidence>
<sequence length="475" mass="53657">MGRLRGGICIKEFDMERYAELRNQYSRFFYRGFEVEKTPTELKITYHFEIEGLAEFAPCWTFPRPEGGGEPDEKLIFSLGLVELISYWKIACPPQVVVEAGELDEDQIRWWKHLYFNGLGEFFYVNNIKEADPENFMEIRCAGREDSAGTAAAWEKNVPARSISQGVLVPIGGGKDSVVTLDLLRRAGLPAYGYIINPRGATVNTAGAAGLGEGRVMSVRRTLDPNMLELNRRGYLNGHTPFSALVAFSSLIAARLLNLSYVALSNESSANESTVAGSTVNHQYSKSFEFEQDFHDYVLRYLPGNAYYFSLLRPLSEFQIAKYFAGLKQYHPIFRSCNAGSKTDSWCGHCPKCLFVYLILSPFLSREAVRDIFGRDMLEDETLKGTLDQLTGVVEEKPFECVGSRDEVNTAIVLTIGRLEQEHRPLPALLAYYKGLNLYETYQKAGDHYSAYCDTRNLLPDFLMDLVRKYCVETA</sequence>
<dbReference type="UniPathway" id="UPA00219"/>
<keyword evidence="1" id="KW-0133">Cell shape</keyword>
<reference evidence="4 5" key="2">
    <citation type="submission" date="2009-02" db="EMBL/GenBank/DDBJ databases">
        <title>Draft genome sequence of Clostridium asparagiforme (DSM 15981).</title>
        <authorList>
            <person name="Sudarsanam P."/>
            <person name="Ley R."/>
            <person name="Guruge J."/>
            <person name="Turnbaugh P.J."/>
            <person name="Mahowald M."/>
            <person name="Liep D."/>
            <person name="Gordon J."/>
        </authorList>
    </citation>
    <scope>NUCLEOTIDE SEQUENCE [LARGE SCALE GENOMIC DNA]</scope>
    <source>
        <strain evidence="4 5">DSM 15981</strain>
    </source>
</reference>
<dbReference type="GO" id="GO:0071555">
    <property type="term" value="P:cell wall organization"/>
    <property type="evidence" value="ECO:0007669"/>
    <property type="project" value="UniProtKB-KW"/>
</dbReference>
<comment type="caution">
    <text evidence="4">The sequence shown here is derived from an EMBL/GenBank/DDBJ whole genome shotgun (WGS) entry which is preliminary data.</text>
</comment>
<dbReference type="Proteomes" id="UP000004756">
    <property type="component" value="Unassembled WGS sequence"/>
</dbReference>
<dbReference type="AlphaFoldDB" id="C0CVT7"/>
<dbReference type="GO" id="GO:0051301">
    <property type="term" value="P:cell division"/>
    <property type="evidence" value="ECO:0007669"/>
    <property type="project" value="UniProtKB-KW"/>
</dbReference>
<dbReference type="InterPro" id="IPR058740">
    <property type="entry name" value="MurL_N"/>
</dbReference>
<dbReference type="HOGENOM" id="CLU_045660_0_0_9"/>
<proteinExistence type="inferred from homology"/>